<dbReference type="AlphaFoldDB" id="A0A4C1ZAS8"/>
<proteinExistence type="predicted"/>
<protein>
    <submittedName>
        <fullName evidence="2">Uncharacterized protein</fullName>
    </submittedName>
</protein>
<evidence type="ECO:0000256" key="1">
    <source>
        <dbReference type="SAM" id="MobiDB-lite"/>
    </source>
</evidence>
<evidence type="ECO:0000313" key="3">
    <source>
        <dbReference type="Proteomes" id="UP000299102"/>
    </source>
</evidence>
<dbReference type="Proteomes" id="UP000299102">
    <property type="component" value="Unassembled WGS sequence"/>
</dbReference>
<keyword evidence="3" id="KW-1185">Reference proteome</keyword>
<accession>A0A4C1ZAS8</accession>
<name>A0A4C1ZAS8_EUMVA</name>
<organism evidence="2 3">
    <name type="scientific">Eumeta variegata</name>
    <name type="common">Bagworm moth</name>
    <name type="synonym">Eumeta japonica</name>
    <dbReference type="NCBI Taxonomy" id="151549"/>
    <lineage>
        <taxon>Eukaryota</taxon>
        <taxon>Metazoa</taxon>
        <taxon>Ecdysozoa</taxon>
        <taxon>Arthropoda</taxon>
        <taxon>Hexapoda</taxon>
        <taxon>Insecta</taxon>
        <taxon>Pterygota</taxon>
        <taxon>Neoptera</taxon>
        <taxon>Endopterygota</taxon>
        <taxon>Lepidoptera</taxon>
        <taxon>Glossata</taxon>
        <taxon>Ditrysia</taxon>
        <taxon>Tineoidea</taxon>
        <taxon>Psychidae</taxon>
        <taxon>Oiketicinae</taxon>
        <taxon>Eumeta</taxon>
    </lineage>
</organism>
<reference evidence="2 3" key="1">
    <citation type="journal article" date="2019" name="Commun. Biol.">
        <title>The bagworm genome reveals a unique fibroin gene that provides high tensile strength.</title>
        <authorList>
            <person name="Kono N."/>
            <person name="Nakamura H."/>
            <person name="Ohtoshi R."/>
            <person name="Tomita M."/>
            <person name="Numata K."/>
            <person name="Arakawa K."/>
        </authorList>
    </citation>
    <scope>NUCLEOTIDE SEQUENCE [LARGE SCALE GENOMIC DNA]</scope>
</reference>
<sequence length="107" mass="11689">MLKNLIKRQYTVGMQSSDEVASLSAPYLLQGDLIGRSPRDVSHVAPSGAGNAHGPDLPYGFLSFSPGPRGFKGPPAKSSQSEIDDIRKNRSKGQYVRYRRLIVLSET</sequence>
<dbReference type="EMBL" id="BGZK01001633">
    <property type="protein sequence ID" value="GBP83695.1"/>
    <property type="molecule type" value="Genomic_DNA"/>
</dbReference>
<dbReference type="OrthoDB" id="6332846at2759"/>
<comment type="caution">
    <text evidence="2">The sequence shown here is derived from an EMBL/GenBank/DDBJ whole genome shotgun (WGS) entry which is preliminary data.</text>
</comment>
<feature type="region of interest" description="Disordered" evidence="1">
    <location>
        <begin position="68"/>
        <end position="89"/>
    </location>
</feature>
<evidence type="ECO:0000313" key="2">
    <source>
        <dbReference type="EMBL" id="GBP83695.1"/>
    </source>
</evidence>
<gene>
    <name evidence="2" type="ORF">EVAR_57095_1</name>
</gene>